<evidence type="ECO:0000259" key="1">
    <source>
        <dbReference type="SMART" id="SM00923"/>
    </source>
</evidence>
<dbReference type="Gene3D" id="3.90.820.10">
    <property type="entry name" value="Structural Genomics, Unknown Function 30-nov-00 1gh9 Mol_id"/>
    <property type="match status" value="1"/>
</dbReference>
<sequence>MSTAVTIWAVVVNDEEQRSVWPADSEPPAGWRTLGFTGSREECLTRIAAEWTDLRPASLRRRMSAA</sequence>
<dbReference type="Proteomes" id="UP001501721">
    <property type="component" value="Unassembled WGS sequence"/>
</dbReference>
<keyword evidence="3" id="KW-1185">Reference proteome</keyword>
<dbReference type="InterPro" id="IPR038020">
    <property type="entry name" value="MbtH-like_sf"/>
</dbReference>
<accession>A0ABP5Z8B6</accession>
<dbReference type="PANTHER" id="PTHR38444">
    <property type="entry name" value="ENTEROBACTIN BIOSYNTHESIS PROTEIN YBDZ"/>
    <property type="match status" value="1"/>
</dbReference>
<dbReference type="SMART" id="SM00923">
    <property type="entry name" value="MbtH"/>
    <property type="match status" value="1"/>
</dbReference>
<dbReference type="PANTHER" id="PTHR38444:SF1">
    <property type="entry name" value="ENTEROBACTIN BIOSYNTHESIS PROTEIN YBDZ"/>
    <property type="match status" value="1"/>
</dbReference>
<evidence type="ECO:0000313" key="2">
    <source>
        <dbReference type="EMBL" id="GAA2492931.1"/>
    </source>
</evidence>
<evidence type="ECO:0000313" key="3">
    <source>
        <dbReference type="Proteomes" id="UP001501721"/>
    </source>
</evidence>
<comment type="caution">
    <text evidence="2">The sequence shown here is derived from an EMBL/GenBank/DDBJ whole genome shotgun (WGS) entry which is preliminary data.</text>
</comment>
<dbReference type="InterPro" id="IPR037407">
    <property type="entry name" value="MLP_fam"/>
</dbReference>
<dbReference type="SUPFAM" id="SSF160582">
    <property type="entry name" value="MbtH-like"/>
    <property type="match status" value="1"/>
</dbReference>
<protein>
    <submittedName>
        <fullName evidence="2">MbtH family NRPS accessory protein</fullName>
    </submittedName>
</protein>
<proteinExistence type="predicted"/>
<dbReference type="InterPro" id="IPR005153">
    <property type="entry name" value="MbtH-like_dom"/>
</dbReference>
<gene>
    <name evidence="2" type="ORF">GCM10010422_44920</name>
</gene>
<dbReference type="Pfam" id="PF03621">
    <property type="entry name" value="MbtH"/>
    <property type="match status" value="1"/>
</dbReference>
<reference evidence="3" key="1">
    <citation type="journal article" date="2019" name="Int. J. Syst. Evol. Microbiol.">
        <title>The Global Catalogue of Microorganisms (GCM) 10K type strain sequencing project: providing services to taxonomists for standard genome sequencing and annotation.</title>
        <authorList>
            <consortium name="The Broad Institute Genomics Platform"/>
            <consortium name="The Broad Institute Genome Sequencing Center for Infectious Disease"/>
            <person name="Wu L."/>
            <person name="Ma J."/>
        </authorList>
    </citation>
    <scope>NUCLEOTIDE SEQUENCE [LARGE SCALE GENOMIC DNA]</scope>
    <source>
        <strain evidence="3">JCM 6923</strain>
    </source>
</reference>
<organism evidence="2 3">
    <name type="scientific">Streptomyces graminearus</name>
    <dbReference type="NCBI Taxonomy" id="284030"/>
    <lineage>
        <taxon>Bacteria</taxon>
        <taxon>Bacillati</taxon>
        <taxon>Actinomycetota</taxon>
        <taxon>Actinomycetes</taxon>
        <taxon>Kitasatosporales</taxon>
        <taxon>Streptomycetaceae</taxon>
        <taxon>Streptomyces</taxon>
    </lineage>
</organism>
<dbReference type="RefSeq" id="WP_136100941.1">
    <property type="nucleotide sequence ID" value="NZ_BAAATL010000021.1"/>
</dbReference>
<name>A0ABP5Z8B6_9ACTN</name>
<dbReference type="EMBL" id="BAAATL010000021">
    <property type="protein sequence ID" value="GAA2492931.1"/>
    <property type="molecule type" value="Genomic_DNA"/>
</dbReference>
<feature type="domain" description="MbtH-like" evidence="1">
    <location>
        <begin position="1"/>
        <end position="49"/>
    </location>
</feature>